<accession>A0A6J5MV24</accession>
<dbReference type="EMBL" id="LR796512">
    <property type="protein sequence ID" value="CAB4148926.1"/>
    <property type="molecule type" value="Genomic_DNA"/>
</dbReference>
<sequence>MSINLKMESNRETNTVFWRLKIKTIINDGMTNKEVFELKELIDDYLIKINKL</sequence>
<organism evidence="1">
    <name type="scientific">uncultured Caudovirales phage</name>
    <dbReference type="NCBI Taxonomy" id="2100421"/>
    <lineage>
        <taxon>Viruses</taxon>
        <taxon>Duplodnaviria</taxon>
        <taxon>Heunggongvirae</taxon>
        <taxon>Uroviricota</taxon>
        <taxon>Caudoviricetes</taxon>
        <taxon>Peduoviridae</taxon>
        <taxon>Maltschvirus</taxon>
        <taxon>Maltschvirus maltsch</taxon>
    </lineage>
</organism>
<reference evidence="1" key="1">
    <citation type="submission" date="2020-04" db="EMBL/GenBank/DDBJ databases">
        <authorList>
            <person name="Chiriac C."/>
            <person name="Salcher M."/>
            <person name="Ghai R."/>
            <person name="Kavagutti S V."/>
        </authorList>
    </citation>
    <scope>NUCLEOTIDE SEQUENCE</scope>
</reference>
<name>A0A6J5MV24_9CAUD</name>
<proteinExistence type="predicted"/>
<evidence type="ECO:0000313" key="1">
    <source>
        <dbReference type="EMBL" id="CAB4148926.1"/>
    </source>
</evidence>
<protein>
    <submittedName>
        <fullName evidence="1">Uncharacterized protein</fullName>
    </submittedName>
</protein>
<gene>
    <name evidence="1" type="ORF">UFOVP531_34</name>
</gene>